<organism evidence="1 2">
    <name type="scientific">Enterocloster hominis</name>
    <name type="common">ex Hitch et al. 2024</name>
    <dbReference type="NCBI Taxonomy" id="1917870"/>
    <lineage>
        <taxon>Bacteria</taxon>
        <taxon>Bacillati</taxon>
        <taxon>Bacillota</taxon>
        <taxon>Clostridia</taxon>
        <taxon>Lachnospirales</taxon>
        <taxon>Lachnospiraceae</taxon>
        <taxon>Enterocloster</taxon>
    </lineage>
</organism>
<comment type="caution">
    <text evidence="1">The sequence shown here is derived from an EMBL/GenBank/DDBJ whole genome shotgun (WGS) entry which is preliminary data.</text>
</comment>
<dbReference type="InterPro" id="IPR043743">
    <property type="entry name" value="DUF5688"/>
</dbReference>
<protein>
    <submittedName>
        <fullName evidence="1">DUF5688 family protein</fullName>
    </submittedName>
</protein>
<dbReference type="RefSeq" id="WP_008721008.1">
    <property type="nucleotide sequence ID" value="NZ_JBBMFM010000130.1"/>
</dbReference>
<reference evidence="1 2" key="1">
    <citation type="submission" date="2024-03" db="EMBL/GenBank/DDBJ databases">
        <title>Human intestinal bacterial collection.</title>
        <authorList>
            <person name="Pauvert C."/>
            <person name="Hitch T.C.A."/>
            <person name="Clavel T."/>
        </authorList>
    </citation>
    <scope>NUCLEOTIDE SEQUENCE [LARGE SCALE GENOMIC DNA]</scope>
    <source>
        <strain evidence="1 2">CLA-SR-H021</strain>
    </source>
</reference>
<proteinExistence type="predicted"/>
<dbReference type="Proteomes" id="UP001454086">
    <property type="component" value="Unassembled WGS sequence"/>
</dbReference>
<evidence type="ECO:0000313" key="2">
    <source>
        <dbReference type="Proteomes" id="UP001454086"/>
    </source>
</evidence>
<sequence length="309" mass="35044">MTFGEFVNAVEKGVSETMGDGYDVSVKKVQKNNGLTLTGLLIAEKDSKVAPAIYLDSFYEPYICKGMGLESVIESIMVAYWEHGKEPRRFYKWFECLKDYQGIRNKIIFKLINSQENQELLNKVPNIPFQDLSIVFLLYIEEAEDGILTALIHNEHMSLWNVTVNDLYTEALGNTPRLLPEKFMGMDEIIRNLAVEAEEGLNLDTPCGLLEMGKPPFYVLTNRLGITGAACLLYPDVLKKCAERLGQDLLILPSSIHESLILPYDESIRVDEMRYMVQSINASEVPTEDQLSGQVYLYHRSDNRIEIAA</sequence>
<keyword evidence="2" id="KW-1185">Reference proteome</keyword>
<accession>A0ABV1DDK6</accession>
<dbReference type="Pfam" id="PF18941">
    <property type="entry name" value="DUF5688"/>
    <property type="match status" value="1"/>
</dbReference>
<name>A0ABV1DDK6_9FIRM</name>
<evidence type="ECO:0000313" key="1">
    <source>
        <dbReference type="EMBL" id="MEQ2427846.1"/>
    </source>
</evidence>
<dbReference type="EMBL" id="JBBMFM010000130">
    <property type="protein sequence ID" value="MEQ2427846.1"/>
    <property type="molecule type" value="Genomic_DNA"/>
</dbReference>
<gene>
    <name evidence="1" type="ORF">WMQ36_23055</name>
</gene>